<evidence type="ECO:0000313" key="3">
    <source>
        <dbReference type="Proteomes" id="UP000009026"/>
    </source>
</evidence>
<organism evidence="2 3">
    <name type="scientific">Pseudomyxococcus hansupus</name>
    <dbReference type="NCBI Taxonomy" id="1297742"/>
    <lineage>
        <taxon>Bacteria</taxon>
        <taxon>Pseudomonadati</taxon>
        <taxon>Myxococcota</taxon>
        <taxon>Myxococcia</taxon>
        <taxon>Myxococcales</taxon>
        <taxon>Cystobacterineae</taxon>
        <taxon>Myxococcaceae</taxon>
        <taxon>Pseudomyxococcus</taxon>
    </lineage>
</organism>
<dbReference type="SUPFAM" id="SSF54909">
    <property type="entry name" value="Dimeric alpha+beta barrel"/>
    <property type="match status" value="1"/>
</dbReference>
<dbReference type="InterPro" id="IPR007138">
    <property type="entry name" value="ABM_dom"/>
</dbReference>
<dbReference type="Pfam" id="PF03992">
    <property type="entry name" value="ABM"/>
    <property type="match status" value="1"/>
</dbReference>
<dbReference type="Proteomes" id="UP000009026">
    <property type="component" value="Chromosome"/>
</dbReference>
<dbReference type="KEGG" id="mym:A176_000752"/>
<evidence type="ECO:0000313" key="2">
    <source>
        <dbReference type="EMBL" id="AKQ63840.1"/>
    </source>
</evidence>
<dbReference type="EMBL" id="CP012109">
    <property type="protein sequence ID" value="AKQ63840.1"/>
    <property type="molecule type" value="Genomic_DNA"/>
</dbReference>
<dbReference type="PROSITE" id="PS51725">
    <property type="entry name" value="ABM"/>
    <property type="match status" value="1"/>
</dbReference>
<proteinExistence type="predicted"/>
<keyword evidence="3" id="KW-1185">Reference proteome</keyword>
<accession>A0A0H4WR51</accession>
<dbReference type="AlphaFoldDB" id="A0A0H4WR51"/>
<name>A0A0H4WR51_9BACT</name>
<dbReference type="STRING" id="1297742.A176_000752"/>
<sequence length="88" mass="9104">MALLLTAVSGAGLVTNKDCVLYRVGRSASNPDTVYVTEGWTTKEAHAANFASPRSQALVAELAPLVTGEAQYQDEVPVGGKLNAGVVS</sequence>
<dbReference type="PATRIC" id="fig|1297742.4.peg.765"/>
<gene>
    <name evidence="2" type="ORF">A176_000752</name>
</gene>
<dbReference type="InterPro" id="IPR011008">
    <property type="entry name" value="Dimeric_a/b-barrel"/>
</dbReference>
<evidence type="ECO:0000259" key="1">
    <source>
        <dbReference type="PROSITE" id="PS51725"/>
    </source>
</evidence>
<reference evidence="2 3" key="1">
    <citation type="journal article" date="2016" name="PLoS ONE">
        <title>Complete Genome Sequence and Comparative Genomics of a Novel Myxobacterium Myxococcus hansupus.</title>
        <authorList>
            <person name="Sharma G."/>
            <person name="Narwani T."/>
            <person name="Subramanian S."/>
        </authorList>
    </citation>
    <scope>NUCLEOTIDE SEQUENCE [LARGE SCALE GENOMIC DNA]</scope>
    <source>
        <strain evidence="3">mixupus</strain>
    </source>
</reference>
<dbReference type="Gene3D" id="3.30.70.100">
    <property type="match status" value="1"/>
</dbReference>
<feature type="domain" description="ABM" evidence="1">
    <location>
        <begin position="1"/>
        <end position="76"/>
    </location>
</feature>
<protein>
    <recommendedName>
        <fullName evidence="1">ABM domain-containing protein</fullName>
    </recommendedName>
</protein>
<dbReference type="eggNOG" id="COG1359">
    <property type="taxonomic scope" value="Bacteria"/>
</dbReference>